<feature type="domain" description="C2H2-type" evidence="9">
    <location>
        <begin position="580"/>
        <end position="610"/>
    </location>
</feature>
<dbReference type="GO" id="GO:0000981">
    <property type="term" value="F:DNA-binding transcription factor activity, RNA polymerase II-specific"/>
    <property type="evidence" value="ECO:0007669"/>
    <property type="project" value="TreeGrafter"/>
</dbReference>
<dbReference type="Pfam" id="PF00096">
    <property type="entry name" value="zf-C2H2"/>
    <property type="match status" value="2"/>
</dbReference>
<keyword evidence="4" id="KW-0862">Zinc</keyword>
<dbReference type="PANTHER" id="PTHR19818:SF139">
    <property type="entry name" value="PAIR-RULE PROTEIN ODD-PAIRED"/>
    <property type="match status" value="1"/>
</dbReference>
<dbReference type="FunFam" id="3.30.160.60:FF:000621">
    <property type="entry name" value="FLT3-interacting zinc finger 1"/>
    <property type="match status" value="1"/>
</dbReference>
<evidence type="ECO:0000256" key="3">
    <source>
        <dbReference type="ARBA" id="ARBA00022771"/>
    </source>
</evidence>
<dbReference type="GO" id="GO:0045944">
    <property type="term" value="P:positive regulation of transcription by RNA polymerase II"/>
    <property type="evidence" value="ECO:0007669"/>
    <property type="project" value="UniProtKB-ARBA"/>
</dbReference>
<dbReference type="AlphaFoldDB" id="A0AAD9T239"/>
<dbReference type="SUPFAM" id="SSF57667">
    <property type="entry name" value="beta-beta-alpha zinc fingers"/>
    <property type="match status" value="3"/>
</dbReference>
<keyword evidence="6" id="KW-0804">Transcription</keyword>
<feature type="compositionally biased region" description="Basic and acidic residues" evidence="8">
    <location>
        <begin position="714"/>
        <end position="730"/>
    </location>
</feature>
<evidence type="ECO:0000256" key="1">
    <source>
        <dbReference type="ARBA" id="ARBA00022723"/>
    </source>
</evidence>
<feature type="region of interest" description="Disordered" evidence="8">
    <location>
        <begin position="257"/>
        <end position="278"/>
    </location>
</feature>
<dbReference type="Gene3D" id="3.30.160.60">
    <property type="entry name" value="Classic Zinc Finger"/>
    <property type="match status" value="5"/>
</dbReference>
<keyword evidence="3 7" id="KW-0863">Zinc-finger</keyword>
<evidence type="ECO:0000256" key="2">
    <source>
        <dbReference type="ARBA" id="ARBA00022737"/>
    </source>
</evidence>
<proteinExistence type="predicted"/>
<keyword evidence="5" id="KW-0805">Transcription regulation</keyword>
<evidence type="ECO:0000313" key="10">
    <source>
        <dbReference type="EMBL" id="KAK2626900.1"/>
    </source>
</evidence>
<feature type="region of interest" description="Disordered" evidence="8">
    <location>
        <begin position="687"/>
        <end position="730"/>
    </location>
</feature>
<evidence type="ECO:0000256" key="6">
    <source>
        <dbReference type="ARBA" id="ARBA00023163"/>
    </source>
</evidence>
<dbReference type="InterPro" id="IPR036236">
    <property type="entry name" value="Znf_C2H2_sf"/>
</dbReference>
<dbReference type="InterPro" id="IPR050329">
    <property type="entry name" value="GLI_C2H2-zinc-finger"/>
</dbReference>
<keyword evidence="11" id="KW-1185">Reference proteome</keyword>
<dbReference type="PANTHER" id="PTHR19818">
    <property type="entry name" value="ZINC FINGER PROTEIN ZIC AND GLI"/>
    <property type="match status" value="1"/>
</dbReference>
<dbReference type="Proteomes" id="UP001285354">
    <property type="component" value="Unassembled WGS sequence"/>
</dbReference>
<feature type="compositionally biased region" description="Basic and acidic residues" evidence="8">
    <location>
        <begin position="687"/>
        <end position="700"/>
    </location>
</feature>
<protein>
    <recommendedName>
        <fullName evidence="9">C2H2-type domain-containing protein</fullName>
    </recommendedName>
</protein>
<evidence type="ECO:0000256" key="8">
    <source>
        <dbReference type="SAM" id="MobiDB-lite"/>
    </source>
</evidence>
<evidence type="ECO:0000313" key="11">
    <source>
        <dbReference type="Proteomes" id="UP001285354"/>
    </source>
</evidence>
<dbReference type="GO" id="GO:0000978">
    <property type="term" value="F:RNA polymerase II cis-regulatory region sequence-specific DNA binding"/>
    <property type="evidence" value="ECO:0007669"/>
    <property type="project" value="TreeGrafter"/>
</dbReference>
<evidence type="ECO:0000256" key="7">
    <source>
        <dbReference type="PROSITE-ProRule" id="PRU00042"/>
    </source>
</evidence>
<dbReference type="SMART" id="SM00355">
    <property type="entry name" value="ZnF_C2H2"/>
    <property type="match status" value="8"/>
</dbReference>
<keyword evidence="2" id="KW-0677">Repeat</keyword>
<evidence type="ECO:0000256" key="4">
    <source>
        <dbReference type="ARBA" id="ARBA00022833"/>
    </source>
</evidence>
<sequence length="730" mass="80311">MRRTIAVLSRFSMDSNNMHCLADVPSYDANVNYGSAPDNYWRQGSHAQDDARPNRSAPLFQAEKGPLLTDESQQTQAAMFNFTGVPGQIYTGSGTTSTPPATNYYASSQGQHILANQIFRKPPSKRQRISSTAPPSHRSRQVSSKVHEAEPSAPGNQSDCCSSCSEGQACDEAECSACEKIQCVDATVEHCSDEPCLKPECQDECFFTAFQTQATLGNGDTANENKLRSRNAPRNLQLARPGIGPLASFCAKPDRNAIDHSPTSATPPMAGHSEPPGSPYSALPTPLENMFDQRIAYPDPAPSDLSGTGALFSNSEQWVDNSYGGMNTLNAPEGISCSWEGCEFVGMTHEEWAAHFHMEHIDTQMAFGCPIPADDCPTTMSTNPIDHLQNFHGYNFDFSSGNLICPGTNCSTNQTYLSPRMLHDHFDLAHAIPAQGSLQCRLQTCGTVFDEPGPFISHMNCHLQAPFSGVEDDIDFLGPSLPAHAAGTGPGVTLKQSEAVHHIPHLCLWKASSGGLCRFEGTSASNLQDHVKDHHLQSLGKNTGYICLWDGCRRDQNLGEKSGFSQRGKLERHMATHTGFKCSECPTCHQLFSAPQALRQHMLLHTGEKPWKCKHCDKRFPQQSACTIHERTHTHEKPLECNICHKRFSESSNLAKHRKIHGERGLHVCPVTGCEKSFHRLDQLKRHALTHDKPPKDPAKKRTPRSGRRVVTSTDHESDIAKRELDSEDP</sequence>
<accession>A0AAD9T239</accession>
<dbReference type="PROSITE" id="PS00028">
    <property type="entry name" value="ZINC_FINGER_C2H2_1"/>
    <property type="match status" value="5"/>
</dbReference>
<evidence type="ECO:0000256" key="5">
    <source>
        <dbReference type="ARBA" id="ARBA00023015"/>
    </source>
</evidence>
<dbReference type="GO" id="GO:0008270">
    <property type="term" value="F:zinc ion binding"/>
    <property type="evidence" value="ECO:0007669"/>
    <property type="project" value="UniProtKB-KW"/>
</dbReference>
<reference evidence="10" key="1">
    <citation type="submission" date="2023-06" db="EMBL/GenBank/DDBJ databases">
        <title>Draft genome of Marssonina rosae.</title>
        <authorList>
            <person name="Cheng Q."/>
        </authorList>
    </citation>
    <scope>NUCLEOTIDE SEQUENCE</scope>
    <source>
        <strain evidence="10">R4</strain>
    </source>
</reference>
<feature type="domain" description="C2H2-type" evidence="9">
    <location>
        <begin position="611"/>
        <end position="638"/>
    </location>
</feature>
<organism evidence="10 11">
    <name type="scientific">Diplocarpon rosae</name>
    <dbReference type="NCBI Taxonomy" id="946125"/>
    <lineage>
        <taxon>Eukaryota</taxon>
        <taxon>Fungi</taxon>
        <taxon>Dikarya</taxon>
        <taxon>Ascomycota</taxon>
        <taxon>Pezizomycotina</taxon>
        <taxon>Leotiomycetes</taxon>
        <taxon>Helotiales</taxon>
        <taxon>Drepanopezizaceae</taxon>
        <taxon>Diplocarpon</taxon>
    </lineage>
</organism>
<keyword evidence="1" id="KW-0479">Metal-binding</keyword>
<name>A0AAD9T239_9HELO</name>
<dbReference type="EMBL" id="JAUBYV010000005">
    <property type="protein sequence ID" value="KAK2626900.1"/>
    <property type="molecule type" value="Genomic_DNA"/>
</dbReference>
<feature type="region of interest" description="Disordered" evidence="8">
    <location>
        <begin position="121"/>
        <end position="158"/>
    </location>
</feature>
<gene>
    <name evidence="10" type="ORF">QTJ16_004075</name>
</gene>
<comment type="caution">
    <text evidence="10">The sequence shown here is derived from an EMBL/GenBank/DDBJ whole genome shotgun (WGS) entry which is preliminary data.</text>
</comment>
<dbReference type="GO" id="GO:0005634">
    <property type="term" value="C:nucleus"/>
    <property type="evidence" value="ECO:0007669"/>
    <property type="project" value="UniProtKB-ARBA"/>
</dbReference>
<feature type="domain" description="C2H2-type" evidence="9">
    <location>
        <begin position="667"/>
        <end position="696"/>
    </location>
</feature>
<dbReference type="FunFam" id="3.30.160.60:FF:000016">
    <property type="entry name" value="zinc finger protein 37 homolog"/>
    <property type="match status" value="1"/>
</dbReference>
<feature type="domain" description="C2H2-type" evidence="9">
    <location>
        <begin position="639"/>
        <end position="661"/>
    </location>
</feature>
<dbReference type="InterPro" id="IPR013087">
    <property type="entry name" value="Znf_C2H2_type"/>
</dbReference>
<evidence type="ECO:0000259" key="9">
    <source>
        <dbReference type="PROSITE" id="PS50157"/>
    </source>
</evidence>
<dbReference type="PROSITE" id="PS50157">
    <property type="entry name" value="ZINC_FINGER_C2H2_2"/>
    <property type="match status" value="4"/>
</dbReference>